<dbReference type="Pfam" id="PF07927">
    <property type="entry name" value="HicA_toxin"/>
    <property type="match status" value="1"/>
</dbReference>
<keyword evidence="4" id="KW-0255">Endonuclease</keyword>
<evidence type="ECO:0000313" key="8">
    <source>
        <dbReference type="EMBL" id="MFA9949361.1"/>
    </source>
</evidence>
<keyword evidence="7" id="KW-0346">Stress response</keyword>
<keyword evidence="6" id="KW-0694">RNA-binding</keyword>
<keyword evidence="5" id="KW-0378">Hydrolase</keyword>
<evidence type="ECO:0000256" key="3">
    <source>
        <dbReference type="ARBA" id="ARBA00022722"/>
    </source>
</evidence>
<evidence type="ECO:0000313" key="9">
    <source>
        <dbReference type="Proteomes" id="UP001574673"/>
    </source>
</evidence>
<dbReference type="PANTHER" id="PTHR34873:SF3">
    <property type="entry name" value="ADDICTION MODULE TOXIN, HICA FAMILY"/>
    <property type="match status" value="1"/>
</dbReference>
<evidence type="ECO:0000256" key="2">
    <source>
        <dbReference type="ARBA" id="ARBA00022649"/>
    </source>
</evidence>
<keyword evidence="3" id="KW-0540">Nuclease</keyword>
<gene>
    <name evidence="8" type="ORF">ABCS64_03300</name>
</gene>
<evidence type="ECO:0000256" key="1">
    <source>
        <dbReference type="ARBA" id="ARBA00006620"/>
    </source>
</evidence>
<comment type="similarity">
    <text evidence="1">Belongs to the HicA mRNA interferase family.</text>
</comment>
<comment type="caution">
    <text evidence="8">The sequence shown here is derived from an EMBL/GenBank/DDBJ whole genome shotgun (WGS) entry which is preliminary data.</text>
</comment>
<organism evidence="8 9">
    <name type="scientific">Dentiradicibacter hellwigii</name>
    <dbReference type="NCBI Taxonomy" id="3149053"/>
    <lineage>
        <taxon>Bacteria</taxon>
        <taxon>Pseudomonadati</taxon>
        <taxon>Pseudomonadota</taxon>
        <taxon>Betaproteobacteria</taxon>
        <taxon>Rhodocyclales</taxon>
        <taxon>Rhodocyclaceae</taxon>
        <taxon>Dentiradicibacter</taxon>
    </lineage>
</organism>
<dbReference type="Proteomes" id="UP001574673">
    <property type="component" value="Unassembled WGS sequence"/>
</dbReference>
<sequence length="59" mass="6708">MDSRTLIKLIKADGWYLVHTVGSHQQYRHPTKPGKVTVPHPRKDLGKETLKSIFKQAGL</sequence>
<evidence type="ECO:0000256" key="7">
    <source>
        <dbReference type="ARBA" id="ARBA00023016"/>
    </source>
</evidence>
<protein>
    <submittedName>
        <fullName evidence="8">Type II toxin-antitoxin system HicA family toxin</fullName>
    </submittedName>
</protein>
<dbReference type="InterPro" id="IPR038570">
    <property type="entry name" value="HicA_sf"/>
</dbReference>
<dbReference type="InterPro" id="IPR012933">
    <property type="entry name" value="HicA_mRNA_interferase"/>
</dbReference>
<dbReference type="EMBL" id="JBEUWX010000002">
    <property type="protein sequence ID" value="MFA9949361.1"/>
    <property type="molecule type" value="Genomic_DNA"/>
</dbReference>
<accession>A0ABV4UCH4</accession>
<dbReference type="PANTHER" id="PTHR34873">
    <property type="entry name" value="SSR1766 PROTEIN"/>
    <property type="match status" value="1"/>
</dbReference>
<evidence type="ECO:0000256" key="4">
    <source>
        <dbReference type="ARBA" id="ARBA00022759"/>
    </source>
</evidence>
<name>A0ABV4UCH4_9RHOO</name>
<dbReference type="SUPFAM" id="SSF54786">
    <property type="entry name" value="YcfA/nrd intein domain"/>
    <property type="match status" value="1"/>
</dbReference>
<dbReference type="RefSeq" id="WP_418890498.1">
    <property type="nucleotide sequence ID" value="NZ_JBEUWX010000002.1"/>
</dbReference>
<proteinExistence type="inferred from homology"/>
<evidence type="ECO:0000256" key="5">
    <source>
        <dbReference type="ARBA" id="ARBA00022801"/>
    </source>
</evidence>
<dbReference type="Gene3D" id="3.30.920.30">
    <property type="entry name" value="Hypothetical protein"/>
    <property type="match status" value="1"/>
</dbReference>
<keyword evidence="9" id="KW-1185">Reference proteome</keyword>
<evidence type="ECO:0000256" key="6">
    <source>
        <dbReference type="ARBA" id="ARBA00022884"/>
    </source>
</evidence>
<keyword evidence="2" id="KW-1277">Toxin-antitoxin system</keyword>
<reference evidence="9" key="1">
    <citation type="submission" date="2024-06" db="EMBL/GenBank/DDBJ databases">
        <title>Radixoralia hellwigii gen. nov., sp nov., isolated from a root canal in the human oral cavity.</title>
        <authorList>
            <person name="Bartsch S."/>
            <person name="Wittmer A."/>
            <person name="Schulz A.-K."/>
            <person name="Neumann-Schaal M."/>
            <person name="Wolf J."/>
            <person name="Gronow S."/>
            <person name="Tennert C."/>
            <person name="Haecker G."/>
            <person name="Cieplik F."/>
            <person name="Al-Ahmad A."/>
        </authorList>
    </citation>
    <scope>NUCLEOTIDE SEQUENCE [LARGE SCALE GENOMIC DNA]</scope>
    <source>
        <strain evidence="9">Wk13</strain>
    </source>
</reference>